<organism evidence="1 2">
    <name type="scientific">Datura stramonium</name>
    <name type="common">Jimsonweed</name>
    <name type="synonym">Common thornapple</name>
    <dbReference type="NCBI Taxonomy" id="4076"/>
    <lineage>
        <taxon>Eukaryota</taxon>
        <taxon>Viridiplantae</taxon>
        <taxon>Streptophyta</taxon>
        <taxon>Embryophyta</taxon>
        <taxon>Tracheophyta</taxon>
        <taxon>Spermatophyta</taxon>
        <taxon>Magnoliopsida</taxon>
        <taxon>eudicotyledons</taxon>
        <taxon>Gunneridae</taxon>
        <taxon>Pentapetalae</taxon>
        <taxon>asterids</taxon>
        <taxon>lamiids</taxon>
        <taxon>Solanales</taxon>
        <taxon>Solanaceae</taxon>
        <taxon>Solanoideae</taxon>
        <taxon>Datureae</taxon>
        <taxon>Datura</taxon>
    </lineage>
</organism>
<name>A0ABS8VN23_DATST</name>
<evidence type="ECO:0000313" key="2">
    <source>
        <dbReference type="Proteomes" id="UP000823775"/>
    </source>
</evidence>
<sequence length="78" mass="8891">MVSYSWCSEGYKVEYGITVVRWQKPPINWFKCNTDGYSKGNPGPSSAVFYIRDHQGNLVAAKDPKRKMKGPVECEFGR</sequence>
<reference evidence="1 2" key="1">
    <citation type="journal article" date="2021" name="BMC Genomics">
        <title>Datura genome reveals duplications of psychoactive alkaloid biosynthetic genes and high mutation rate following tissue culture.</title>
        <authorList>
            <person name="Rajewski A."/>
            <person name="Carter-House D."/>
            <person name="Stajich J."/>
            <person name="Litt A."/>
        </authorList>
    </citation>
    <scope>NUCLEOTIDE SEQUENCE [LARGE SCALE GENOMIC DNA]</scope>
    <source>
        <strain evidence="1">AR-01</strain>
    </source>
</reference>
<keyword evidence="2" id="KW-1185">Reference proteome</keyword>
<evidence type="ECO:0000313" key="1">
    <source>
        <dbReference type="EMBL" id="MCE0481981.1"/>
    </source>
</evidence>
<accession>A0ABS8VN23</accession>
<protein>
    <submittedName>
        <fullName evidence="1">Uncharacterized protein</fullName>
    </submittedName>
</protein>
<comment type="caution">
    <text evidence="1">The sequence shown here is derived from an EMBL/GenBank/DDBJ whole genome shotgun (WGS) entry which is preliminary data.</text>
</comment>
<dbReference type="Proteomes" id="UP000823775">
    <property type="component" value="Unassembled WGS sequence"/>
</dbReference>
<proteinExistence type="predicted"/>
<gene>
    <name evidence="1" type="ORF">HAX54_040259</name>
</gene>
<dbReference type="EMBL" id="JACEIK010005653">
    <property type="protein sequence ID" value="MCE0481981.1"/>
    <property type="molecule type" value="Genomic_DNA"/>
</dbReference>